<keyword evidence="2" id="KW-1185">Reference proteome</keyword>
<dbReference type="Proteomes" id="UP001243330">
    <property type="component" value="Unassembled WGS sequence"/>
</dbReference>
<sequence>MEIMELVDNKPQSHRFNCDWKTCNKVASYLTAWISNTHVPPFPFADDILLSGIQAQVRLATTLPNSHKRPAVPVPSARLRVKLHPEKCSDGSLTNSHWRKAL</sequence>
<dbReference type="EMBL" id="JAQOWY010000222">
    <property type="protein sequence ID" value="KAK1846832.1"/>
    <property type="molecule type" value="Genomic_DNA"/>
</dbReference>
<organism evidence="1 2">
    <name type="scientific">Colletotrichum chrysophilum</name>
    <dbReference type="NCBI Taxonomy" id="1836956"/>
    <lineage>
        <taxon>Eukaryota</taxon>
        <taxon>Fungi</taxon>
        <taxon>Dikarya</taxon>
        <taxon>Ascomycota</taxon>
        <taxon>Pezizomycotina</taxon>
        <taxon>Sordariomycetes</taxon>
        <taxon>Hypocreomycetidae</taxon>
        <taxon>Glomerellales</taxon>
        <taxon>Glomerellaceae</taxon>
        <taxon>Colletotrichum</taxon>
        <taxon>Colletotrichum gloeosporioides species complex</taxon>
    </lineage>
</organism>
<reference evidence="1" key="1">
    <citation type="submission" date="2023-01" db="EMBL/GenBank/DDBJ databases">
        <title>Colletotrichum chrysophilum M932 genome sequence.</title>
        <authorList>
            <person name="Baroncelli R."/>
        </authorList>
    </citation>
    <scope>NUCLEOTIDE SEQUENCE</scope>
    <source>
        <strain evidence="1">M932</strain>
    </source>
</reference>
<comment type="caution">
    <text evidence="1">The sequence shown here is derived from an EMBL/GenBank/DDBJ whole genome shotgun (WGS) entry which is preliminary data.</text>
</comment>
<gene>
    <name evidence="1" type="ORF">CCHR01_10518</name>
</gene>
<evidence type="ECO:0000313" key="1">
    <source>
        <dbReference type="EMBL" id="KAK1846832.1"/>
    </source>
</evidence>
<protein>
    <submittedName>
        <fullName evidence="1">Zinc finger protein 32</fullName>
    </submittedName>
</protein>
<accession>A0AAD9AHL2</accession>
<evidence type="ECO:0000313" key="2">
    <source>
        <dbReference type="Proteomes" id="UP001243330"/>
    </source>
</evidence>
<name>A0AAD9AHL2_9PEZI</name>
<proteinExistence type="predicted"/>
<dbReference type="AlphaFoldDB" id="A0AAD9AHL2"/>